<dbReference type="PROSITE" id="PS51257">
    <property type="entry name" value="PROKAR_LIPOPROTEIN"/>
    <property type="match status" value="1"/>
</dbReference>
<dbReference type="EMBL" id="JARQBJ010000006">
    <property type="protein sequence ID" value="MDT2811227.1"/>
    <property type="molecule type" value="Genomic_DNA"/>
</dbReference>
<accession>A0AAW8U3F7</accession>
<proteinExistence type="predicted"/>
<evidence type="ECO:0000313" key="3">
    <source>
        <dbReference type="Proteomes" id="UP001256711"/>
    </source>
</evidence>
<evidence type="ECO:0000313" key="2">
    <source>
        <dbReference type="EMBL" id="MDT2811227.1"/>
    </source>
</evidence>
<sequence>MKKRWIPLLLIGLMVFLGGCAKAIPTKEAAALFVDRLIYQKETEKFEANFKDGAKLTETFEEQEQSFQENFTAGLLSTDSGLSQETANEISQLVMNQVKEKTSYTIDVAENDNIRNVTYHVKGLDFVALMSQTTQAITAQMLKDTSLAKDEAKLAQALVTQLKTALADAPVKSEAVDVLLEMRPEKGKWTLVDGQQEQLQSLYLAFVAGVKDEKTLKADWATAQEKLAEELAKELK</sequence>
<gene>
    <name evidence="2" type="ORF">P7H43_12120</name>
</gene>
<protein>
    <submittedName>
        <fullName evidence="2">DUF5105 domain-containing protein</fullName>
    </submittedName>
</protein>
<dbReference type="InterPro" id="IPR031343">
    <property type="entry name" value="DUF5105"/>
</dbReference>
<evidence type="ECO:0000259" key="1">
    <source>
        <dbReference type="Pfam" id="PF17118"/>
    </source>
</evidence>
<dbReference type="AlphaFoldDB" id="A0AAW8U3F7"/>
<dbReference type="RefSeq" id="WP_311835773.1">
    <property type="nucleotide sequence ID" value="NZ_JARQBJ010000006.1"/>
</dbReference>
<feature type="domain" description="DUF5105" evidence="1">
    <location>
        <begin position="26"/>
        <end position="206"/>
    </location>
</feature>
<organism evidence="2 3">
    <name type="scientific">Enterococcus asini</name>
    <dbReference type="NCBI Taxonomy" id="57732"/>
    <lineage>
        <taxon>Bacteria</taxon>
        <taxon>Bacillati</taxon>
        <taxon>Bacillota</taxon>
        <taxon>Bacilli</taxon>
        <taxon>Lactobacillales</taxon>
        <taxon>Enterococcaceae</taxon>
        <taxon>Enterococcus</taxon>
    </lineage>
</organism>
<name>A0AAW8U3F7_9ENTE</name>
<comment type="caution">
    <text evidence="2">The sequence shown here is derived from an EMBL/GenBank/DDBJ whole genome shotgun (WGS) entry which is preliminary data.</text>
</comment>
<dbReference type="Proteomes" id="UP001256711">
    <property type="component" value="Unassembled WGS sequence"/>
</dbReference>
<dbReference type="Pfam" id="PF17118">
    <property type="entry name" value="DUF5105"/>
    <property type="match status" value="1"/>
</dbReference>
<reference evidence="2" key="1">
    <citation type="submission" date="2023-03" db="EMBL/GenBank/DDBJ databases">
        <authorList>
            <person name="Shen W."/>
            <person name="Cai J."/>
        </authorList>
    </citation>
    <scope>NUCLEOTIDE SEQUENCE</scope>
    <source>
        <strain evidence="2">B226-2</strain>
    </source>
</reference>